<protein>
    <recommendedName>
        <fullName evidence="4">ABC transporter</fullName>
    </recommendedName>
</protein>
<feature type="region of interest" description="Disordered" evidence="1">
    <location>
        <begin position="1"/>
        <end position="21"/>
    </location>
</feature>
<comment type="caution">
    <text evidence="2">The sequence shown here is derived from an EMBL/GenBank/DDBJ whole genome shotgun (WGS) entry which is preliminary data.</text>
</comment>
<evidence type="ECO:0000313" key="3">
    <source>
        <dbReference type="Proteomes" id="UP000190827"/>
    </source>
</evidence>
<name>A0ABY1LIJ0_9MICO</name>
<reference evidence="2 3" key="1">
    <citation type="submission" date="2017-02" db="EMBL/GenBank/DDBJ databases">
        <authorList>
            <person name="Varghese N."/>
            <person name="Submissions S."/>
        </authorList>
    </citation>
    <scope>NUCLEOTIDE SEQUENCE [LARGE SCALE GENOMIC DNA]</scope>
    <source>
        <strain evidence="2 3">VKM Ac-1787</strain>
    </source>
</reference>
<evidence type="ECO:0008006" key="4">
    <source>
        <dbReference type="Google" id="ProtNLM"/>
    </source>
</evidence>
<dbReference type="RefSeq" id="WP_244175407.1">
    <property type="nucleotide sequence ID" value="NZ_FUZO01000001.1"/>
</dbReference>
<dbReference type="Proteomes" id="UP000190827">
    <property type="component" value="Unassembled WGS sequence"/>
</dbReference>
<evidence type="ECO:0000256" key="1">
    <source>
        <dbReference type="SAM" id="MobiDB-lite"/>
    </source>
</evidence>
<dbReference type="EMBL" id="FUZO01000001">
    <property type="protein sequence ID" value="SKC45090.1"/>
    <property type="molecule type" value="Genomic_DNA"/>
</dbReference>
<gene>
    <name evidence="2" type="ORF">SAMN06295973_1050</name>
</gene>
<organism evidence="2 3">
    <name type="scientific">Plantibacter cousiniae</name>
    <name type="common">nom. nud.</name>
    <dbReference type="NCBI Taxonomy" id="199709"/>
    <lineage>
        <taxon>Bacteria</taxon>
        <taxon>Bacillati</taxon>
        <taxon>Actinomycetota</taxon>
        <taxon>Actinomycetes</taxon>
        <taxon>Micrococcales</taxon>
        <taxon>Microbacteriaceae</taxon>
        <taxon>Plantibacter</taxon>
    </lineage>
</organism>
<keyword evidence="3" id="KW-1185">Reference proteome</keyword>
<evidence type="ECO:0000313" key="2">
    <source>
        <dbReference type="EMBL" id="SKC45090.1"/>
    </source>
</evidence>
<proteinExistence type="predicted"/>
<sequence length="441" mass="44993">MHRLLRPTIRPGGLRPTDDRLPRAARTALALGALALTLSACAPQGSASPTATASDEPRGHGYVEGASELPEPQLHLATADVDGTVELTDLLSAERTTLAELGPISALTGDGRFVAAQSEPAGTVTIIDTGVWTVDHEDHQHYYRAEARVVGEIEGDGPATITAGSTTTAVRFADSGETLLLDTTALGTGDITQSGRIRTSPGAPGITVPIGETVVATDGTGKLHLHGIDGDLLDPSSASVTAADAVLAGCTDPAGSITTNVGVVIGCAEGALLAVVDRSSSEADPVPTFEAIPYPQAVAAADRATSFHARPGRPTVAAVAGTSGAWLLDTRERSWALLPTPAPLQLVTAVDDRDQHVVGLTTTGDLLVLDGATGAVTGTAAALVGAADLATGVQLEVDQNRAYLNTPGTRTVSEIDYGDAARIARTFTFDTAPAFLAETGR</sequence>
<feature type="region of interest" description="Disordered" evidence="1">
    <location>
        <begin position="44"/>
        <end position="68"/>
    </location>
</feature>
<accession>A0ABY1LIJ0</accession>